<comment type="caution">
    <text evidence="1">The sequence shown here is derived from an EMBL/GenBank/DDBJ whole genome shotgun (WGS) entry which is preliminary data.</text>
</comment>
<protein>
    <submittedName>
        <fullName evidence="1">Uncharacterized protein</fullName>
    </submittedName>
</protein>
<reference evidence="1 2" key="3">
    <citation type="journal article" date="2022" name="Microbiol. Spectr.">
        <title>Folding features and dynamics of 3D genome architecture in plant fungal pathogens.</title>
        <authorList>
            <person name="Xia C."/>
        </authorList>
    </citation>
    <scope>NUCLEOTIDE SEQUENCE [LARGE SCALE GENOMIC DNA]</scope>
    <source>
        <strain evidence="1 2">93-210</strain>
    </source>
</reference>
<reference evidence="2" key="2">
    <citation type="journal article" date="2018" name="Mol. Plant Microbe Interact.">
        <title>Genome sequence resources for the wheat stripe rust pathogen (Puccinia striiformis f. sp. tritici) and the barley stripe rust pathogen (Puccinia striiformis f. sp. hordei).</title>
        <authorList>
            <person name="Xia C."/>
            <person name="Wang M."/>
            <person name="Yin C."/>
            <person name="Cornejo O.E."/>
            <person name="Hulbert S.H."/>
            <person name="Chen X."/>
        </authorList>
    </citation>
    <scope>NUCLEOTIDE SEQUENCE [LARGE SCALE GENOMIC DNA]</scope>
    <source>
        <strain evidence="2">93-210</strain>
    </source>
</reference>
<dbReference type="EMBL" id="CM045872">
    <property type="protein sequence ID" value="KAI7949483.1"/>
    <property type="molecule type" value="Genomic_DNA"/>
</dbReference>
<dbReference type="Proteomes" id="UP001060170">
    <property type="component" value="Chromosome 8"/>
</dbReference>
<sequence length="473" mass="52272">MVPTLVYSSSCNRTLTAMEVIDLARGTPGGAYVPRGNCIQRFHSCTGNQDKIDVVANFASRKVPLISCTMALGLGQNWKRVRMVVHMGQGDRALICQMIGRCGRDRRPGLALMFVEKTRRKGKNLVEQFTQGATQDNADGIDALAITPVCLRIAFSLDNLLGYVPLWEDDEAYIAEQQREVSVNMPQCCCSNCAPSEAACLMQHLLLADKGNFDKIMSDNFTTSLVRDIKSKYPTKRTSYWKRKYNENEEVVVNTFKEQLLRDLHAHYNAEFGIGGPISAEDIFGEQEAEAVVSYLNHITGARDLQGIIGGECFEGQLEWLMQKVLRLKELLALTPAGTTAKRVRKSNGRKSIPTITATGAPGPTPDSAALARLQVDPLLQVSPTTKRQLGSDANSQGVLRNDGIRLPDSNDLVLATPSSSGKRPTKKALASAASHMRRLEREGIKMAKDLTHSWRMVQVRGFMKDMFEGKHQ</sequence>
<organism evidence="1 2">
    <name type="scientific">Puccinia striiformis f. sp. tritici</name>
    <dbReference type="NCBI Taxonomy" id="168172"/>
    <lineage>
        <taxon>Eukaryota</taxon>
        <taxon>Fungi</taxon>
        <taxon>Dikarya</taxon>
        <taxon>Basidiomycota</taxon>
        <taxon>Pucciniomycotina</taxon>
        <taxon>Pucciniomycetes</taxon>
        <taxon>Pucciniales</taxon>
        <taxon>Pucciniaceae</taxon>
        <taxon>Puccinia</taxon>
    </lineage>
</organism>
<keyword evidence="2" id="KW-1185">Reference proteome</keyword>
<accession>A0ACC0EAN5</accession>
<evidence type="ECO:0000313" key="2">
    <source>
        <dbReference type="Proteomes" id="UP001060170"/>
    </source>
</evidence>
<reference evidence="2" key="1">
    <citation type="journal article" date="2018" name="BMC Genomics">
        <title>Genomic insights into host adaptation between the wheat stripe rust pathogen (Puccinia striiformis f. sp. tritici) and the barley stripe rust pathogen (Puccinia striiformis f. sp. hordei).</title>
        <authorList>
            <person name="Xia C."/>
            <person name="Wang M."/>
            <person name="Yin C."/>
            <person name="Cornejo O.E."/>
            <person name="Hulbert S.H."/>
            <person name="Chen X."/>
        </authorList>
    </citation>
    <scope>NUCLEOTIDE SEQUENCE [LARGE SCALE GENOMIC DNA]</scope>
    <source>
        <strain evidence="2">93-210</strain>
    </source>
</reference>
<evidence type="ECO:0000313" key="1">
    <source>
        <dbReference type="EMBL" id="KAI7949483.1"/>
    </source>
</evidence>
<name>A0ACC0EAN5_9BASI</name>
<proteinExistence type="predicted"/>
<gene>
    <name evidence="1" type="ORF">MJO28_008304</name>
</gene>